<dbReference type="RefSeq" id="WP_157914107.1">
    <property type="nucleotide sequence ID" value="NZ_AP014809.1"/>
</dbReference>
<dbReference type="EMBL" id="AP014809">
    <property type="protein sequence ID" value="BAU89433.1"/>
    <property type="molecule type" value="Genomic_DNA"/>
</dbReference>
<proteinExistence type="predicted"/>
<organism evidence="1 2">
    <name type="scientific">Methylorubrum populi</name>
    <dbReference type="NCBI Taxonomy" id="223967"/>
    <lineage>
        <taxon>Bacteria</taxon>
        <taxon>Pseudomonadati</taxon>
        <taxon>Pseudomonadota</taxon>
        <taxon>Alphaproteobacteria</taxon>
        <taxon>Hyphomicrobiales</taxon>
        <taxon>Methylobacteriaceae</taxon>
        <taxon>Methylorubrum</taxon>
    </lineage>
</organism>
<dbReference type="Proteomes" id="UP000218288">
    <property type="component" value="Chromosome"/>
</dbReference>
<accession>A0A160PBY9</accession>
<gene>
    <name evidence="1" type="ORF">MPPM_0828</name>
</gene>
<reference evidence="1 2" key="1">
    <citation type="journal article" date="2016" name="Genome Announc.">
        <title>Complete Genome Sequence of Methylobacterium populi P-1M, Isolated from Pink-Pigmented Household Biofilm.</title>
        <authorList>
            <person name="Morohoshi T."/>
            <person name="Ikeda T."/>
        </authorList>
    </citation>
    <scope>NUCLEOTIDE SEQUENCE [LARGE SCALE GENOMIC DNA]</scope>
    <source>
        <strain evidence="1 2">P-1M</strain>
    </source>
</reference>
<sequence>MSWRVYRRARCEGEVAVSFTGGTGRNAAVLIGLLVQAGRSTAELTDLAGMD</sequence>
<evidence type="ECO:0000313" key="1">
    <source>
        <dbReference type="EMBL" id="BAU89433.1"/>
    </source>
</evidence>
<evidence type="ECO:0000313" key="2">
    <source>
        <dbReference type="Proteomes" id="UP000218288"/>
    </source>
</evidence>
<name>A0A160PBY9_9HYPH</name>
<protein>
    <submittedName>
        <fullName evidence="1">Uncharacterized protein</fullName>
    </submittedName>
</protein>
<dbReference type="AlphaFoldDB" id="A0A160PBY9"/>
<dbReference type="OrthoDB" id="9974997at2"/>